<gene>
    <name evidence="3" type="ORF">GCM10022216_23610</name>
</gene>
<dbReference type="Gene3D" id="3.40.50.80">
    <property type="entry name" value="Nucleotide-binding domain of ferredoxin-NADP reductase (FNR) module"/>
    <property type="match status" value="1"/>
</dbReference>
<comment type="caution">
    <text evidence="3">The sequence shown here is derived from an EMBL/GenBank/DDBJ whole genome shotgun (WGS) entry which is preliminary data.</text>
</comment>
<dbReference type="PANTHER" id="PTHR30157">
    <property type="entry name" value="FERRIC REDUCTASE, NADPH-DEPENDENT"/>
    <property type="match status" value="1"/>
</dbReference>
<dbReference type="Pfam" id="PF04954">
    <property type="entry name" value="SIP"/>
    <property type="match status" value="1"/>
</dbReference>
<reference evidence="4" key="1">
    <citation type="journal article" date="2019" name="Int. J. Syst. Evol. Microbiol.">
        <title>The Global Catalogue of Microorganisms (GCM) 10K type strain sequencing project: providing services to taxonomists for standard genome sequencing and annotation.</title>
        <authorList>
            <consortium name="The Broad Institute Genomics Platform"/>
            <consortium name="The Broad Institute Genome Sequencing Center for Infectious Disease"/>
            <person name="Wu L."/>
            <person name="Ma J."/>
        </authorList>
    </citation>
    <scope>NUCLEOTIDE SEQUENCE [LARGE SCALE GENOMIC DNA]</scope>
    <source>
        <strain evidence="4">JCM 16704</strain>
    </source>
</reference>
<comment type="similarity">
    <text evidence="1">Belongs to the SIP oxidoreductase family.</text>
</comment>
<accession>A0ABP7YWR9</accession>
<dbReference type="Gene3D" id="2.40.30.10">
    <property type="entry name" value="Translation factors"/>
    <property type="match status" value="1"/>
</dbReference>
<keyword evidence="4" id="KW-1185">Reference proteome</keyword>
<dbReference type="Pfam" id="PF08021">
    <property type="entry name" value="FAD_binding_9"/>
    <property type="match status" value="1"/>
</dbReference>
<feature type="domain" description="FAD-binding FR-type" evidence="2">
    <location>
        <begin position="6"/>
        <end position="136"/>
    </location>
</feature>
<evidence type="ECO:0000256" key="1">
    <source>
        <dbReference type="ARBA" id="ARBA00035644"/>
    </source>
</evidence>
<dbReference type="InterPro" id="IPR039374">
    <property type="entry name" value="SIP_fam"/>
</dbReference>
<dbReference type="InterPro" id="IPR039261">
    <property type="entry name" value="FNR_nucleotide-bd"/>
</dbReference>
<dbReference type="Proteomes" id="UP001500101">
    <property type="component" value="Unassembled WGS sequence"/>
</dbReference>
<dbReference type="InterPro" id="IPR017927">
    <property type="entry name" value="FAD-bd_FR_type"/>
</dbReference>
<dbReference type="SUPFAM" id="SSF63380">
    <property type="entry name" value="Riboflavin synthase domain-like"/>
    <property type="match status" value="1"/>
</dbReference>
<evidence type="ECO:0000313" key="3">
    <source>
        <dbReference type="EMBL" id="GAA4142537.1"/>
    </source>
</evidence>
<sequence>MENPIIAKHIFKVTEKTYITPHYIRIKLKSEDDIAFDQCTPGANNKIFIPPAGQTEVQFASFDSEKGEWVMPDESVKPLVRTYTHRGIDPQSKEISIDFVNHGDNGPASAWARNAELQDQLGVAMKIRPTKLYTEADWYFLIADATAIPVLCCILESLPLEAKGYMVVEVPSEADIHPEVTHPGFEVHWVINSMPEMGSQLASITKQIPIPSNKSRFAHIACEYSTVKELRSYFKDELQWTKEEFYAFSYWKAGIAEDHSAKERREEKNA</sequence>
<proteinExistence type="inferred from homology"/>
<protein>
    <submittedName>
        <fullName evidence="3">Siderophore-interacting protein</fullName>
    </submittedName>
</protein>
<evidence type="ECO:0000259" key="2">
    <source>
        <dbReference type="PROSITE" id="PS51384"/>
    </source>
</evidence>
<organism evidence="3 4">
    <name type="scientific">Sphingobacterium kyonggiense</name>
    <dbReference type="NCBI Taxonomy" id="714075"/>
    <lineage>
        <taxon>Bacteria</taxon>
        <taxon>Pseudomonadati</taxon>
        <taxon>Bacteroidota</taxon>
        <taxon>Sphingobacteriia</taxon>
        <taxon>Sphingobacteriales</taxon>
        <taxon>Sphingobacteriaceae</taxon>
        <taxon>Sphingobacterium</taxon>
    </lineage>
</organism>
<dbReference type="EMBL" id="BAAAZI010000010">
    <property type="protein sequence ID" value="GAA4142537.1"/>
    <property type="molecule type" value="Genomic_DNA"/>
</dbReference>
<evidence type="ECO:0000313" key="4">
    <source>
        <dbReference type="Proteomes" id="UP001500101"/>
    </source>
</evidence>
<dbReference type="InterPro" id="IPR013113">
    <property type="entry name" value="SIP_FAD-bd"/>
</dbReference>
<dbReference type="InterPro" id="IPR017938">
    <property type="entry name" value="Riboflavin_synthase-like_b-brl"/>
</dbReference>
<dbReference type="RefSeq" id="WP_344674933.1">
    <property type="nucleotide sequence ID" value="NZ_BAAAZI010000010.1"/>
</dbReference>
<dbReference type="InterPro" id="IPR007037">
    <property type="entry name" value="SIP_rossman_dom"/>
</dbReference>
<dbReference type="PANTHER" id="PTHR30157:SF0">
    <property type="entry name" value="NADPH-DEPENDENT FERRIC-CHELATE REDUCTASE"/>
    <property type="match status" value="1"/>
</dbReference>
<dbReference type="CDD" id="cd06193">
    <property type="entry name" value="siderophore_interacting"/>
    <property type="match status" value="1"/>
</dbReference>
<name>A0ABP7YWR9_9SPHI</name>
<dbReference type="PROSITE" id="PS51384">
    <property type="entry name" value="FAD_FR"/>
    <property type="match status" value="1"/>
</dbReference>